<reference evidence="1" key="1">
    <citation type="submission" date="2021-02" db="EMBL/GenBank/DDBJ databases">
        <authorList>
            <person name="Nowell W R."/>
        </authorList>
    </citation>
    <scope>NUCLEOTIDE SEQUENCE</scope>
</reference>
<dbReference type="Proteomes" id="UP000663874">
    <property type="component" value="Unassembled WGS sequence"/>
</dbReference>
<dbReference type="AlphaFoldDB" id="A0A820KD72"/>
<dbReference type="EMBL" id="CAJOBE010046074">
    <property type="protein sequence ID" value="CAF4342228.1"/>
    <property type="molecule type" value="Genomic_DNA"/>
</dbReference>
<accession>A0A820KD72</accession>
<organism evidence="1 2">
    <name type="scientific">Rotaria sordida</name>
    <dbReference type="NCBI Taxonomy" id="392033"/>
    <lineage>
        <taxon>Eukaryota</taxon>
        <taxon>Metazoa</taxon>
        <taxon>Spiralia</taxon>
        <taxon>Gnathifera</taxon>
        <taxon>Rotifera</taxon>
        <taxon>Eurotatoria</taxon>
        <taxon>Bdelloidea</taxon>
        <taxon>Philodinida</taxon>
        <taxon>Philodinidae</taxon>
        <taxon>Rotaria</taxon>
    </lineage>
</organism>
<gene>
    <name evidence="1" type="ORF">FNK824_LOCUS42060</name>
</gene>
<protein>
    <submittedName>
        <fullName evidence="1">Uncharacterized protein</fullName>
    </submittedName>
</protein>
<proteinExistence type="predicted"/>
<evidence type="ECO:0000313" key="2">
    <source>
        <dbReference type="Proteomes" id="UP000663874"/>
    </source>
</evidence>
<name>A0A820KD72_9BILA</name>
<comment type="caution">
    <text evidence="1">The sequence shown here is derived from an EMBL/GenBank/DDBJ whole genome shotgun (WGS) entry which is preliminary data.</text>
</comment>
<sequence>MISLSLEEGQYGEIESI</sequence>
<evidence type="ECO:0000313" key="1">
    <source>
        <dbReference type="EMBL" id="CAF4342228.1"/>
    </source>
</evidence>